<organism evidence="2">
    <name type="scientific">Magallana gigas</name>
    <name type="common">Pacific oyster</name>
    <name type="synonym">Crassostrea gigas</name>
    <dbReference type="NCBI Taxonomy" id="29159"/>
    <lineage>
        <taxon>Eukaryota</taxon>
        <taxon>Metazoa</taxon>
        <taxon>Spiralia</taxon>
        <taxon>Lophotrochozoa</taxon>
        <taxon>Mollusca</taxon>
        <taxon>Bivalvia</taxon>
        <taxon>Autobranchia</taxon>
        <taxon>Pteriomorphia</taxon>
        <taxon>Ostreida</taxon>
        <taxon>Ostreoidea</taxon>
        <taxon>Ostreidae</taxon>
        <taxon>Magallana</taxon>
    </lineage>
</organism>
<sequence length="462" mass="52754">MLQLDSIMNLCTLDNGQGTVIQNYDVEEIKERHRRSVSTDRRSVIRNISPEDRPSCPPGQSEYTSRYDQRRKFICGLSGSAGYAIVTIKKATLWTDGRYFLQAEAEMDCNWILMRKGEKDVPSSTEWLISVLEEIENATVGSYPFFLGSNSWTLYEEELSKNNMKMIKTNEDLVGKIWTTGRPPFPNSPINALPYKFSGRHWHEKTADMHVAMKERNADAMVVNGLDETACRLYIKNHNIKLTSNPTDEATTQKLYEHLNTGKDGSCSGKPGYCVEVREYNPVAVTDKVSSVIEYSKRVWISPICSYAFYSLIPKEKLLQENTPISIQKARKNPIERQGMIQSHVKAGIRWTELSAADELSKYRGKQKYNRGLSFESISSSGPHGAVIHYSPSNVTDKEITTDERWNNRYDKDISFWNSHRFPESRELDILARRHLWNSGLDYRHGTGHGVGMYLGVHEGKT</sequence>
<dbReference type="Pfam" id="PF00557">
    <property type="entry name" value="Peptidase_M24"/>
    <property type="match status" value="1"/>
</dbReference>
<dbReference type="Gene3D" id="3.90.230.10">
    <property type="entry name" value="Creatinase/methionine aminopeptidase superfamily"/>
    <property type="match status" value="2"/>
</dbReference>
<keyword evidence="2" id="KW-0031">Aminopeptidase</keyword>
<dbReference type="PANTHER" id="PTHR43763:SF6">
    <property type="entry name" value="XAA-PRO AMINOPEPTIDASE 1"/>
    <property type="match status" value="1"/>
</dbReference>
<dbReference type="InParanoid" id="K1QTG3"/>
<protein>
    <submittedName>
        <fullName evidence="2">Xaa-Pro aminopeptidase 1</fullName>
    </submittedName>
</protein>
<dbReference type="HOGENOM" id="CLU_011781_2_0_1"/>
<dbReference type="InterPro" id="IPR000994">
    <property type="entry name" value="Pept_M24"/>
</dbReference>
<dbReference type="InterPro" id="IPR050422">
    <property type="entry name" value="X-Pro_aminopeptidase_P"/>
</dbReference>
<keyword evidence="2" id="KW-0378">Hydrolase</keyword>
<dbReference type="InterPro" id="IPR029149">
    <property type="entry name" value="Creatin/AminoP/Spt16_N"/>
</dbReference>
<feature type="domain" description="Peptidase M24" evidence="1">
    <location>
        <begin position="342"/>
        <end position="394"/>
    </location>
</feature>
<name>K1QTG3_MAGGI</name>
<dbReference type="AlphaFoldDB" id="K1QTG3"/>
<proteinExistence type="predicted"/>
<evidence type="ECO:0000259" key="1">
    <source>
        <dbReference type="Pfam" id="PF00557"/>
    </source>
</evidence>
<evidence type="ECO:0000313" key="2">
    <source>
        <dbReference type="EMBL" id="EKC32270.1"/>
    </source>
</evidence>
<dbReference type="EMBL" id="JH818863">
    <property type="protein sequence ID" value="EKC32270.1"/>
    <property type="molecule type" value="Genomic_DNA"/>
</dbReference>
<dbReference type="PANTHER" id="PTHR43763">
    <property type="entry name" value="XAA-PRO AMINOPEPTIDASE 1"/>
    <property type="match status" value="1"/>
</dbReference>
<dbReference type="Pfam" id="PF16189">
    <property type="entry name" value="Creatinase_N_2"/>
    <property type="match status" value="1"/>
</dbReference>
<dbReference type="SUPFAM" id="SSF53092">
    <property type="entry name" value="Creatinase/prolidase N-terminal domain"/>
    <property type="match status" value="1"/>
</dbReference>
<reference evidence="2" key="1">
    <citation type="journal article" date="2012" name="Nature">
        <title>The oyster genome reveals stress adaptation and complexity of shell formation.</title>
        <authorList>
            <person name="Zhang G."/>
            <person name="Fang X."/>
            <person name="Guo X."/>
            <person name="Li L."/>
            <person name="Luo R."/>
            <person name="Xu F."/>
            <person name="Yang P."/>
            <person name="Zhang L."/>
            <person name="Wang X."/>
            <person name="Qi H."/>
            <person name="Xiong Z."/>
            <person name="Que H."/>
            <person name="Xie Y."/>
            <person name="Holland P.W."/>
            <person name="Paps J."/>
            <person name="Zhu Y."/>
            <person name="Wu F."/>
            <person name="Chen Y."/>
            <person name="Wang J."/>
            <person name="Peng C."/>
            <person name="Meng J."/>
            <person name="Yang L."/>
            <person name="Liu J."/>
            <person name="Wen B."/>
            <person name="Zhang N."/>
            <person name="Huang Z."/>
            <person name="Zhu Q."/>
            <person name="Feng Y."/>
            <person name="Mount A."/>
            <person name="Hedgecock D."/>
            <person name="Xu Z."/>
            <person name="Liu Y."/>
            <person name="Domazet-Loso T."/>
            <person name="Du Y."/>
            <person name="Sun X."/>
            <person name="Zhang S."/>
            <person name="Liu B."/>
            <person name="Cheng P."/>
            <person name="Jiang X."/>
            <person name="Li J."/>
            <person name="Fan D."/>
            <person name="Wang W."/>
            <person name="Fu W."/>
            <person name="Wang T."/>
            <person name="Wang B."/>
            <person name="Zhang J."/>
            <person name="Peng Z."/>
            <person name="Li Y."/>
            <person name="Li N."/>
            <person name="Wang J."/>
            <person name="Chen M."/>
            <person name="He Y."/>
            <person name="Tan F."/>
            <person name="Song X."/>
            <person name="Zheng Q."/>
            <person name="Huang R."/>
            <person name="Yang H."/>
            <person name="Du X."/>
            <person name="Chen L."/>
            <person name="Yang M."/>
            <person name="Gaffney P.M."/>
            <person name="Wang S."/>
            <person name="Luo L."/>
            <person name="She Z."/>
            <person name="Ming Y."/>
            <person name="Huang W."/>
            <person name="Zhang S."/>
            <person name="Huang B."/>
            <person name="Zhang Y."/>
            <person name="Qu T."/>
            <person name="Ni P."/>
            <person name="Miao G."/>
            <person name="Wang J."/>
            <person name="Wang Q."/>
            <person name="Steinberg C.E."/>
            <person name="Wang H."/>
            <person name="Li N."/>
            <person name="Qian L."/>
            <person name="Zhang G."/>
            <person name="Li Y."/>
            <person name="Yang H."/>
            <person name="Liu X."/>
            <person name="Wang J."/>
            <person name="Yin Y."/>
            <person name="Wang J."/>
        </authorList>
    </citation>
    <scope>NUCLEOTIDE SEQUENCE [LARGE SCALE GENOMIC DNA]</scope>
    <source>
        <strain evidence="2">05x7-T-G4-1.051#20</strain>
    </source>
</reference>
<dbReference type="Gene3D" id="3.40.350.10">
    <property type="entry name" value="Creatinase/prolidase N-terminal domain"/>
    <property type="match status" value="2"/>
</dbReference>
<gene>
    <name evidence="2" type="ORF">CGI_10026263</name>
</gene>
<dbReference type="InterPro" id="IPR036005">
    <property type="entry name" value="Creatinase/aminopeptidase-like"/>
</dbReference>
<dbReference type="GO" id="GO:0004177">
    <property type="term" value="F:aminopeptidase activity"/>
    <property type="evidence" value="ECO:0007669"/>
    <property type="project" value="UniProtKB-KW"/>
</dbReference>
<keyword evidence="2" id="KW-0645">Protease</keyword>
<dbReference type="SUPFAM" id="SSF55920">
    <property type="entry name" value="Creatinase/aminopeptidase"/>
    <property type="match status" value="1"/>
</dbReference>
<accession>K1QTG3</accession>